<feature type="domain" description="Dienelactone hydrolase" evidence="2">
    <location>
        <begin position="71"/>
        <end position="296"/>
    </location>
</feature>
<protein>
    <submittedName>
        <fullName evidence="3">Dienelactone hydrolase family protein</fullName>
    </submittedName>
</protein>
<keyword evidence="3" id="KW-0378">Hydrolase</keyword>
<dbReference type="InterPro" id="IPR002925">
    <property type="entry name" value="Dienelactn_hydro"/>
</dbReference>
<dbReference type="KEGG" id="hcz:G9Q37_10675"/>
<dbReference type="GO" id="GO:0016787">
    <property type="term" value="F:hydrolase activity"/>
    <property type="evidence" value="ECO:0007669"/>
    <property type="project" value="UniProtKB-KW"/>
</dbReference>
<name>A0A6G8IHP6_9BURK</name>
<dbReference type="InterPro" id="IPR051049">
    <property type="entry name" value="Dienelactone_hydrolase-like"/>
</dbReference>
<sequence length="299" mass="31597">MLDQNLTRDAEALLPGESTERGATRRTALKAALGVGYAAAATPLMAQTAIKTPSDGLTVGEVMIDVNGFQMPAYRAAPAGKTGLPVVLVLSEIFGVHEYIADTARRFARAGYLAIAPELFVRQGDPQSYGEMAKLIAEVISKVPDPQVLADLDATVKWAGANGGDVSKLGVTGFCWGGRQVWLYSAHNPAVKAGVAWYGRLVGQQNALTPKNPVDVAGQLHGPVLGLYGGADTGIPLDTVDKMKTALAAGSAAARSSTFVVYPDAPHAFHADYRPSFRKEPAEDGWKRALAWFKQHGVA</sequence>
<evidence type="ECO:0000313" key="3">
    <source>
        <dbReference type="EMBL" id="QIM52578.1"/>
    </source>
</evidence>
<evidence type="ECO:0000256" key="1">
    <source>
        <dbReference type="SAM" id="MobiDB-lite"/>
    </source>
</evidence>
<evidence type="ECO:0000313" key="4">
    <source>
        <dbReference type="Proteomes" id="UP000503162"/>
    </source>
</evidence>
<feature type="region of interest" description="Disordered" evidence="1">
    <location>
        <begin position="1"/>
        <end position="21"/>
    </location>
</feature>
<dbReference type="Proteomes" id="UP000503162">
    <property type="component" value="Chromosome"/>
</dbReference>
<evidence type="ECO:0000259" key="2">
    <source>
        <dbReference type="Pfam" id="PF01738"/>
    </source>
</evidence>
<dbReference type="EMBL" id="CP049989">
    <property type="protein sequence ID" value="QIM52578.1"/>
    <property type="molecule type" value="Genomic_DNA"/>
</dbReference>
<feature type="compositionally biased region" description="Basic and acidic residues" evidence="1">
    <location>
        <begin position="1"/>
        <end position="11"/>
    </location>
</feature>
<dbReference type="InterPro" id="IPR029058">
    <property type="entry name" value="AB_hydrolase_fold"/>
</dbReference>
<gene>
    <name evidence="3" type="ORF">G9Q37_10675</name>
</gene>
<keyword evidence="4" id="KW-1185">Reference proteome</keyword>
<dbReference type="PANTHER" id="PTHR46623">
    <property type="entry name" value="CARBOXYMETHYLENEBUTENOLIDASE-RELATED"/>
    <property type="match status" value="1"/>
</dbReference>
<accession>A0A6G8IHP6</accession>
<organism evidence="3 4">
    <name type="scientific">Hydrogenophaga crocea</name>
    <dbReference type="NCBI Taxonomy" id="2716225"/>
    <lineage>
        <taxon>Bacteria</taxon>
        <taxon>Pseudomonadati</taxon>
        <taxon>Pseudomonadota</taxon>
        <taxon>Betaproteobacteria</taxon>
        <taxon>Burkholderiales</taxon>
        <taxon>Comamonadaceae</taxon>
        <taxon>Hydrogenophaga</taxon>
    </lineage>
</organism>
<dbReference type="Gene3D" id="3.40.50.1820">
    <property type="entry name" value="alpha/beta hydrolase"/>
    <property type="match status" value="1"/>
</dbReference>
<dbReference type="SUPFAM" id="SSF53474">
    <property type="entry name" value="alpha/beta-Hydrolases"/>
    <property type="match status" value="1"/>
</dbReference>
<proteinExistence type="predicted"/>
<dbReference type="AlphaFoldDB" id="A0A6G8IHP6"/>
<reference evidence="3 4" key="1">
    <citation type="submission" date="2020-03" db="EMBL/GenBank/DDBJ databases">
        <title>Hydrogenophaga sp. nov. isolated from cyanobacterial mat.</title>
        <authorList>
            <person name="Thorat V."/>
            <person name="Kirdat K."/>
            <person name="Tiwarekar B."/>
            <person name="Costa E.D."/>
            <person name="Yadav A."/>
        </authorList>
    </citation>
    <scope>NUCLEOTIDE SEQUENCE [LARGE SCALE GENOMIC DNA]</scope>
    <source>
        <strain evidence="3 4">BA0156</strain>
    </source>
</reference>
<dbReference type="RefSeq" id="WP_166227180.1">
    <property type="nucleotide sequence ID" value="NZ_CP049989.1"/>
</dbReference>
<dbReference type="Pfam" id="PF01738">
    <property type="entry name" value="DLH"/>
    <property type="match status" value="1"/>
</dbReference>
<dbReference type="PANTHER" id="PTHR46623:SF6">
    <property type="entry name" value="ALPHA_BETA-HYDROLASES SUPERFAMILY PROTEIN"/>
    <property type="match status" value="1"/>
</dbReference>